<evidence type="ECO:0000256" key="5">
    <source>
        <dbReference type="ARBA" id="ARBA00022989"/>
    </source>
</evidence>
<dbReference type="GO" id="GO:0006465">
    <property type="term" value="P:signal peptide processing"/>
    <property type="evidence" value="ECO:0007669"/>
    <property type="project" value="TreeGrafter"/>
</dbReference>
<feature type="domain" description="Peptidase S54 rhomboid" evidence="9">
    <location>
        <begin position="449"/>
        <end position="593"/>
    </location>
</feature>
<dbReference type="GeneID" id="54557846"/>
<feature type="transmembrane region" description="Helical" evidence="8">
    <location>
        <begin position="485"/>
        <end position="507"/>
    </location>
</feature>
<evidence type="ECO:0000256" key="7">
    <source>
        <dbReference type="SAM" id="MobiDB-lite"/>
    </source>
</evidence>
<keyword evidence="4" id="KW-0378">Hydrolase</keyword>
<dbReference type="InterPro" id="IPR035952">
    <property type="entry name" value="Rhomboid-like_sf"/>
</dbReference>
<feature type="region of interest" description="Disordered" evidence="7">
    <location>
        <begin position="66"/>
        <end position="105"/>
    </location>
</feature>
<evidence type="ECO:0000256" key="3">
    <source>
        <dbReference type="ARBA" id="ARBA00022692"/>
    </source>
</evidence>
<protein>
    <recommendedName>
        <fullName evidence="9">Peptidase S54 rhomboid domain-containing protein</fullName>
    </recommendedName>
</protein>
<keyword evidence="6 8" id="KW-0472">Membrane</keyword>
<evidence type="ECO:0000313" key="10">
    <source>
        <dbReference type="EMBL" id="KAF2171489.1"/>
    </source>
</evidence>
<sequence length="624" mass="68514">MNNVWNAIVHSGPCAARQTRSKPLLHLFNGYEKSQTARATRSQLSGAVQNARRSFSSAQNLYASRGKSLNAKRSAKAPSPSEFKSRLPASRLEPSQTVASHTEGVVAEEEQLTWRDYDPLGGMPLPNGERTQPEINAIFNSEEIDVDTGNYVLCVLHWRRESGALIDVGVEFPEASGVSKEMALKGLQYVRSVDPNVDEATNGEVWVQEESERLQQEIQDRAVKLGFYKAIPEEEEQQVDDKEARQQQAADEEQDRTSKSVLQSVREQNEARHEAHELARKAAEEKAKIAAVHSTRGPLELAAGVQPSAQVTDMKVVRSPFGGKITIRPPAPKAWLSQPVERKPWVKYYEEQAQIIKEHTIPNISSLQRFGPPFVVLLLVLGGCYYLSENYTPPPRSARIWPDTPPAVATIGALTSVLLWTFIMGRIPPLWRTYSKYMTLVPAYPYAVSLVGALFRHDTVAHLASNLVCLWVFGLLLHEDVGRGTFLAIYLASGVFGAYSSLIYNVFRKEFSAYILGSSGCVLGVFAAACALRPNGTIRVAGYDIPIAAWVFLALFGAAEAIAAIRGMKTRIDHAGHVGGILMGVASALYLRQKSQQQQMVGTSSLAQTVEKVKGDVKDAVGAS</sequence>
<feature type="transmembrane region" description="Helical" evidence="8">
    <location>
        <begin position="513"/>
        <end position="533"/>
    </location>
</feature>
<dbReference type="RefSeq" id="XP_033672378.1">
    <property type="nucleotide sequence ID" value="XM_033804574.1"/>
</dbReference>
<evidence type="ECO:0000313" key="11">
    <source>
        <dbReference type="Proteomes" id="UP000799537"/>
    </source>
</evidence>
<dbReference type="PANTHER" id="PTHR43731">
    <property type="entry name" value="RHOMBOID PROTEASE"/>
    <property type="match status" value="1"/>
</dbReference>
<dbReference type="InterPro" id="IPR022764">
    <property type="entry name" value="Peptidase_S54_rhomboid_dom"/>
</dbReference>
<keyword evidence="11" id="KW-1185">Reference proteome</keyword>
<comment type="similarity">
    <text evidence="2">Belongs to the peptidase S54 family.</text>
</comment>
<feature type="compositionally biased region" description="Basic and acidic residues" evidence="7">
    <location>
        <begin position="267"/>
        <end position="282"/>
    </location>
</feature>
<feature type="region of interest" description="Disordered" evidence="7">
    <location>
        <begin position="234"/>
        <end position="282"/>
    </location>
</feature>
<dbReference type="PANTHER" id="PTHR43731:SF14">
    <property type="entry name" value="PRESENILIN-ASSOCIATED RHOMBOID-LIKE PROTEIN, MITOCHONDRIAL"/>
    <property type="match status" value="1"/>
</dbReference>
<dbReference type="Gene3D" id="1.20.1540.10">
    <property type="entry name" value="Rhomboid-like"/>
    <property type="match status" value="1"/>
</dbReference>
<evidence type="ECO:0000256" key="2">
    <source>
        <dbReference type="ARBA" id="ARBA00009045"/>
    </source>
</evidence>
<accession>A0A6A6D082</accession>
<comment type="subcellular location">
    <subcellularLocation>
        <location evidence="1">Membrane</location>
        <topology evidence="1">Multi-pass membrane protein</topology>
    </subcellularLocation>
</comment>
<feature type="transmembrane region" description="Helical" evidence="8">
    <location>
        <begin position="461"/>
        <end position="478"/>
    </location>
</feature>
<evidence type="ECO:0000259" key="9">
    <source>
        <dbReference type="Pfam" id="PF01694"/>
    </source>
</evidence>
<evidence type="ECO:0000256" key="8">
    <source>
        <dbReference type="SAM" id="Phobius"/>
    </source>
</evidence>
<feature type="transmembrane region" description="Helical" evidence="8">
    <location>
        <begin position="370"/>
        <end position="388"/>
    </location>
</feature>
<dbReference type="GO" id="GO:0016020">
    <property type="term" value="C:membrane"/>
    <property type="evidence" value="ECO:0007669"/>
    <property type="project" value="UniProtKB-SubCell"/>
</dbReference>
<evidence type="ECO:0000256" key="6">
    <source>
        <dbReference type="ARBA" id="ARBA00023136"/>
    </source>
</evidence>
<feature type="transmembrane region" description="Helical" evidence="8">
    <location>
        <begin position="574"/>
        <end position="591"/>
    </location>
</feature>
<dbReference type="AlphaFoldDB" id="A0A6A6D082"/>
<evidence type="ECO:0000256" key="1">
    <source>
        <dbReference type="ARBA" id="ARBA00004141"/>
    </source>
</evidence>
<gene>
    <name evidence="10" type="ORF">M409DRAFT_18606</name>
</gene>
<dbReference type="Proteomes" id="UP000799537">
    <property type="component" value="Unassembled WGS sequence"/>
</dbReference>
<dbReference type="OrthoDB" id="10260614at2759"/>
<proteinExistence type="inferred from homology"/>
<keyword evidence="3 8" id="KW-0812">Transmembrane</keyword>
<dbReference type="SUPFAM" id="SSF144091">
    <property type="entry name" value="Rhomboid-like"/>
    <property type="match status" value="1"/>
</dbReference>
<feature type="transmembrane region" description="Helical" evidence="8">
    <location>
        <begin position="545"/>
        <end position="568"/>
    </location>
</feature>
<keyword evidence="5 8" id="KW-1133">Transmembrane helix</keyword>
<feature type="transmembrane region" description="Helical" evidence="8">
    <location>
        <begin position="408"/>
        <end position="425"/>
    </location>
</feature>
<organism evidence="10 11">
    <name type="scientific">Zasmidium cellare ATCC 36951</name>
    <dbReference type="NCBI Taxonomy" id="1080233"/>
    <lineage>
        <taxon>Eukaryota</taxon>
        <taxon>Fungi</taxon>
        <taxon>Dikarya</taxon>
        <taxon>Ascomycota</taxon>
        <taxon>Pezizomycotina</taxon>
        <taxon>Dothideomycetes</taxon>
        <taxon>Dothideomycetidae</taxon>
        <taxon>Mycosphaerellales</taxon>
        <taxon>Mycosphaerellaceae</taxon>
        <taxon>Zasmidium</taxon>
    </lineage>
</organism>
<dbReference type="Pfam" id="PF01694">
    <property type="entry name" value="Rhomboid"/>
    <property type="match status" value="1"/>
</dbReference>
<dbReference type="EMBL" id="ML993583">
    <property type="protein sequence ID" value="KAF2171489.1"/>
    <property type="molecule type" value="Genomic_DNA"/>
</dbReference>
<evidence type="ECO:0000256" key="4">
    <source>
        <dbReference type="ARBA" id="ARBA00022801"/>
    </source>
</evidence>
<name>A0A6A6D082_ZASCE</name>
<reference evidence="10" key="1">
    <citation type="journal article" date="2020" name="Stud. Mycol.">
        <title>101 Dothideomycetes genomes: a test case for predicting lifestyles and emergence of pathogens.</title>
        <authorList>
            <person name="Haridas S."/>
            <person name="Albert R."/>
            <person name="Binder M."/>
            <person name="Bloem J."/>
            <person name="Labutti K."/>
            <person name="Salamov A."/>
            <person name="Andreopoulos B."/>
            <person name="Baker S."/>
            <person name="Barry K."/>
            <person name="Bills G."/>
            <person name="Bluhm B."/>
            <person name="Cannon C."/>
            <person name="Castanera R."/>
            <person name="Culley D."/>
            <person name="Daum C."/>
            <person name="Ezra D."/>
            <person name="Gonzalez J."/>
            <person name="Henrissat B."/>
            <person name="Kuo A."/>
            <person name="Liang C."/>
            <person name="Lipzen A."/>
            <person name="Lutzoni F."/>
            <person name="Magnuson J."/>
            <person name="Mondo S."/>
            <person name="Nolan M."/>
            <person name="Ohm R."/>
            <person name="Pangilinan J."/>
            <person name="Park H.-J."/>
            <person name="Ramirez L."/>
            <person name="Alfaro M."/>
            <person name="Sun H."/>
            <person name="Tritt A."/>
            <person name="Yoshinaga Y."/>
            <person name="Zwiers L.-H."/>
            <person name="Turgeon B."/>
            <person name="Goodwin S."/>
            <person name="Spatafora J."/>
            <person name="Crous P."/>
            <person name="Grigoriev I."/>
        </authorList>
    </citation>
    <scope>NUCLEOTIDE SEQUENCE</scope>
    <source>
        <strain evidence="10">ATCC 36951</strain>
    </source>
</reference>
<dbReference type="InterPro" id="IPR050925">
    <property type="entry name" value="Rhomboid_protease_S54"/>
</dbReference>
<dbReference type="GO" id="GO:0004252">
    <property type="term" value="F:serine-type endopeptidase activity"/>
    <property type="evidence" value="ECO:0007669"/>
    <property type="project" value="InterPro"/>
</dbReference>